<sequence length="287" mass="32428">MDPAQRQAEIGVQCQVYQPLIHQQTRALRVHPSADSDVEIECGLFTIDLKKNSGAIVAGTSKKAGDTIGQDLPSWAIDLRQNVTRLMLRFGAFHFDMPYTVPPVQAYDDYGLLRLEGARIGVIALTESPWKGGMHREFNSEILGSYSSGVRLESCYSSHDWLIPDDQGNKRIEEIYQILEKRYSFKWAALEPRTNDVIEEYNLTRHRCLVFVSHLVREGDIMIHLSGAEMPFVLRPDTEAGRFSFLGPAIIAMGVVRKLKDRDMFTYAFPRRGSGCDVDSPESFVLI</sequence>
<dbReference type="GeneID" id="68321723"/>
<dbReference type="KEGG" id="fmu:J7337_013867"/>
<protein>
    <submittedName>
        <fullName evidence="1">Uncharacterized protein</fullName>
    </submittedName>
</protein>
<comment type="caution">
    <text evidence="1">The sequence shown here is derived from an EMBL/GenBank/DDBJ whole genome shotgun (WGS) entry which is preliminary data.</text>
</comment>
<dbReference type="AlphaFoldDB" id="A0A9P8D3P3"/>
<organism evidence="1 2">
    <name type="scientific">Fusarium musae</name>
    <dbReference type="NCBI Taxonomy" id="1042133"/>
    <lineage>
        <taxon>Eukaryota</taxon>
        <taxon>Fungi</taxon>
        <taxon>Dikarya</taxon>
        <taxon>Ascomycota</taxon>
        <taxon>Pezizomycotina</taxon>
        <taxon>Sordariomycetes</taxon>
        <taxon>Hypocreomycetidae</taxon>
        <taxon>Hypocreales</taxon>
        <taxon>Nectriaceae</taxon>
        <taxon>Fusarium</taxon>
    </lineage>
</organism>
<proteinExistence type="predicted"/>
<reference evidence="1" key="1">
    <citation type="journal article" date="2021" name="Mol. Plant Microbe Interact.">
        <title>Telomere to telomere genome assembly of Fusarium musae F31, causal agent of crown rot disease of banana.</title>
        <authorList>
            <person name="Degradi L."/>
            <person name="Tava V."/>
            <person name="Kunova A."/>
            <person name="Cortesi P."/>
            <person name="Saracchi M."/>
            <person name="Pasquali M."/>
        </authorList>
    </citation>
    <scope>NUCLEOTIDE SEQUENCE</scope>
    <source>
        <strain evidence="1">F31</strain>
    </source>
</reference>
<evidence type="ECO:0000313" key="2">
    <source>
        <dbReference type="Proteomes" id="UP000827133"/>
    </source>
</evidence>
<name>A0A9P8D3P3_9HYPO</name>
<keyword evidence="2" id="KW-1185">Reference proteome</keyword>
<gene>
    <name evidence="1" type="ORF">J7337_013867</name>
</gene>
<dbReference type="EMBL" id="JAHBCI010000012">
    <property type="protein sequence ID" value="KAG9494728.1"/>
    <property type="molecule type" value="Genomic_DNA"/>
</dbReference>
<evidence type="ECO:0000313" key="1">
    <source>
        <dbReference type="EMBL" id="KAG9494728.1"/>
    </source>
</evidence>
<accession>A0A9P8D3P3</accession>
<dbReference type="RefSeq" id="XP_044673728.1">
    <property type="nucleotide sequence ID" value="XM_044831342.1"/>
</dbReference>
<dbReference type="Proteomes" id="UP000827133">
    <property type="component" value="Unassembled WGS sequence"/>
</dbReference>